<dbReference type="CDD" id="cd05233">
    <property type="entry name" value="SDR_c"/>
    <property type="match status" value="1"/>
</dbReference>
<feature type="compositionally biased region" description="Polar residues" evidence="5">
    <location>
        <begin position="35"/>
        <end position="51"/>
    </location>
</feature>
<dbReference type="InterPro" id="IPR036291">
    <property type="entry name" value="NAD(P)-bd_dom_sf"/>
</dbReference>
<keyword evidence="7" id="KW-1185">Reference proteome</keyword>
<evidence type="ECO:0000256" key="5">
    <source>
        <dbReference type="SAM" id="MobiDB-lite"/>
    </source>
</evidence>
<feature type="region of interest" description="Disordered" evidence="5">
    <location>
        <begin position="14"/>
        <end position="54"/>
    </location>
</feature>
<dbReference type="EMBL" id="JBBPEH010000001">
    <property type="protein sequence ID" value="KAK7544388.1"/>
    <property type="molecule type" value="Genomic_DNA"/>
</dbReference>
<comment type="similarity">
    <text evidence="1 4">Belongs to the short-chain dehydrogenases/reductases (SDR) family.</text>
</comment>
<protein>
    <submittedName>
        <fullName evidence="6">Uncharacterized protein</fullName>
    </submittedName>
</protein>
<keyword evidence="3" id="KW-0560">Oxidoreductase</keyword>
<evidence type="ECO:0000313" key="7">
    <source>
        <dbReference type="Proteomes" id="UP001360953"/>
    </source>
</evidence>
<dbReference type="RefSeq" id="XP_066659623.1">
    <property type="nucleotide sequence ID" value="XM_066798681.1"/>
</dbReference>
<dbReference type="InterPro" id="IPR020904">
    <property type="entry name" value="Sc_DH/Rdtase_CS"/>
</dbReference>
<dbReference type="SUPFAM" id="SSF51735">
    <property type="entry name" value="NAD(P)-binding Rossmann-fold domains"/>
    <property type="match status" value="1"/>
</dbReference>
<proteinExistence type="inferred from homology"/>
<feature type="compositionally biased region" description="Low complexity" evidence="5">
    <location>
        <begin position="17"/>
        <end position="34"/>
    </location>
</feature>
<dbReference type="PANTHER" id="PTHR48107:SF7">
    <property type="entry name" value="RE15974P"/>
    <property type="match status" value="1"/>
</dbReference>
<evidence type="ECO:0000256" key="2">
    <source>
        <dbReference type="ARBA" id="ARBA00022857"/>
    </source>
</evidence>
<evidence type="ECO:0000313" key="6">
    <source>
        <dbReference type="EMBL" id="KAK7544388.1"/>
    </source>
</evidence>
<dbReference type="InterPro" id="IPR002347">
    <property type="entry name" value="SDR_fam"/>
</dbReference>
<keyword evidence="2" id="KW-0521">NADP</keyword>
<dbReference type="PRINTS" id="PR00080">
    <property type="entry name" value="SDRFAMILY"/>
</dbReference>
<dbReference type="PANTHER" id="PTHR48107">
    <property type="entry name" value="NADPH-DEPENDENT ALDEHYDE REDUCTASE-LIKE PROTEIN, CHLOROPLASTIC-RELATED"/>
    <property type="match status" value="1"/>
</dbReference>
<dbReference type="Gene3D" id="3.40.50.720">
    <property type="entry name" value="NAD(P)-binding Rossmann-like Domain"/>
    <property type="match status" value="1"/>
</dbReference>
<sequence>MSFLARRLSGLAINRSTAPAHPEQAQQPAPTHAESSTAPTTVNTDMSQSTPLPVLPLRNRTAIVTGASRGIGSEMALSLARRGANVALVHTSPSSRPLAEAVAAEVAKLDNGARACVVQADMATRDAGEKTVEGALRGLGVRTIEIVVLNAAVGEMGDVEGVEGADKVGDMFDRIFHTNVLGPHLVVRAVLPYLSPAGSNRLISISSVNARIHAPRWAFYSASKNALESLTRNWAKELAARYRLTANSVVVGPTETERATSDPRGRAVAAGLATADKRIATKGDVADVVCWLAGEESRWVNGDAIGCHGGAVFGY</sequence>
<evidence type="ECO:0000256" key="4">
    <source>
        <dbReference type="RuleBase" id="RU000363"/>
    </source>
</evidence>
<dbReference type="GeneID" id="92031587"/>
<comment type="caution">
    <text evidence="6">The sequence shown here is derived from an EMBL/GenBank/DDBJ whole genome shotgun (WGS) entry which is preliminary data.</text>
</comment>
<dbReference type="PROSITE" id="PS00061">
    <property type="entry name" value="ADH_SHORT"/>
    <property type="match status" value="1"/>
</dbReference>
<reference evidence="6 7" key="1">
    <citation type="submission" date="2024-04" db="EMBL/GenBank/DDBJ databases">
        <title>Phyllosticta paracitricarpa is synonymous to the EU quarantine fungus P. citricarpa based on phylogenomic analyses.</title>
        <authorList>
            <consortium name="Lawrence Berkeley National Laboratory"/>
            <person name="Van ingen-buijs V.A."/>
            <person name="Van westerhoven A.C."/>
            <person name="Haridas S."/>
            <person name="Skiadas P."/>
            <person name="Martin F."/>
            <person name="Groenewald J.Z."/>
            <person name="Crous P.W."/>
            <person name="Seidl M.F."/>
        </authorList>
    </citation>
    <scope>NUCLEOTIDE SEQUENCE [LARGE SCALE GENOMIC DNA]</scope>
    <source>
        <strain evidence="6 7">CPC 17464</strain>
    </source>
</reference>
<gene>
    <name evidence="6" type="ORF">J3D65DRAFT_609404</name>
</gene>
<accession>A0ABR1M930</accession>
<dbReference type="Proteomes" id="UP001360953">
    <property type="component" value="Unassembled WGS sequence"/>
</dbReference>
<name>A0ABR1M930_9PEZI</name>
<organism evidence="6 7">
    <name type="scientific">Phyllosticta citribraziliensis</name>
    <dbReference type="NCBI Taxonomy" id="989973"/>
    <lineage>
        <taxon>Eukaryota</taxon>
        <taxon>Fungi</taxon>
        <taxon>Dikarya</taxon>
        <taxon>Ascomycota</taxon>
        <taxon>Pezizomycotina</taxon>
        <taxon>Dothideomycetes</taxon>
        <taxon>Dothideomycetes incertae sedis</taxon>
        <taxon>Botryosphaeriales</taxon>
        <taxon>Phyllostictaceae</taxon>
        <taxon>Phyllosticta</taxon>
    </lineage>
</organism>
<dbReference type="PRINTS" id="PR00081">
    <property type="entry name" value="GDHRDH"/>
</dbReference>
<evidence type="ECO:0000256" key="3">
    <source>
        <dbReference type="ARBA" id="ARBA00023002"/>
    </source>
</evidence>
<dbReference type="Pfam" id="PF00106">
    <property type="entry name" value="adh_short"/>
    <property type="match status" value="1"/>
</dbReference>
<evidence type="ECO:0000256" key="1">
    <source>
        <dbReference type="ARBA" id="ARBA00006484"/>
    </source>
</evidence>